<comment type="similarity">
    <text evidence="2">Belongs to the UDPGP type 1 family.</text>
</comment>
<dbReference type="InterPro" id="IPR039741">
    <property type="entry name" value="UDP-sugar_pyrophosphorylase"/>
</dbReference>
<dbReference type="AlphaFoldDB" id="A0A6B2L3M6"/>
<name>A0A6B2L3M6_9EUKA</name>
<organism evidence="7">
    <name type="scientific">Arcella intermedia</name>
    <dbReference type="NCBI Taxonomy" id="1963864"/>
    <lineage>
        <taxon>Eukaryota</taxon>
        <taxon>Amoebozoa</taxon>
        <taxon>Tubulinea</taxon>
        <taxon>Elardia</taxon>
        <taxon>Arcellinida</taxon>
        <taxon>Sphaerothecina</taxon>
        <taxon>Arcellidae</taxon>
        <taxon>Arcella</taxon>
    </lineage>
</organism>
<proteinExistence type="inferred from homology"/>
<dbReference type="PANTHER" id="PTHR11952:SF2">
    <property type="entry name" value="LD24639P"/>
    <property type="match status" value="1"/>
</dbReference>
<keyword evidence="5" id="KW-0548">Nucleotidyltransferase</keyword>
<dbReference type="EC" id="2.7.7.23" evidence="3"/>
<keyword evidence="4" id="KW-0808">Transferase</keyword>
<reference evidence="7" key="1">
    <citation type="journal article" date="2020" name="J. Eukaryot. Microbiol.">
        <title>De novo Sequencing, Assembly and Annotation of the Transcriptome for the Free-Living Testate Amoeba Arcella intermedia.</title>
        <authorList>
            <person name="Ribeiro G.M."/>
            <person name="Porfirio-Sousa A.L."/>
            <person name="Maurer-Alcala X.X."/>
            <person name="Katz L.A."/>
            <person name="Lahr D.J.G."/>
        </authorList>
    </citation>
    <scope>NUCLEOTIDE SEQUENCE</scope>
</reference>
<dbReference type="GO" id="GO:0003977">
    <property type="term" value="F:UDP-N-acetylglucosamine diphosphorylase activity"/>
    <property type="evidence" value="ECO:0007669"/>
    <property type="project" value="UniProtKB-EC"/>
</dbReference>
<dbReference type="InterPro" id="IPR002618">
    <property type="entry name" value="UDPGP_fam"/>
</dbReference>
<evidence type="ECO:0000256" key="3">
    <source>
        <dbReference type="ARBA" id="ARBA00012457"/>
    </source>
</evidence>
<sequence length="456" mass="51186">MLSKWREAGQGHVFQYLDQLDSLQKELFFKQLEGTQVEQISEIYANVKEGMSAPPPASNIEPVKTVKLASSTEEEKARWELVGCNAIAAGEVVILLIAGGQGTRLGSTDPKGMYNVGLPSGKSLFQIQAERIRKLQQLVKLKTGKECRIPWYIMTSEMDQKTETFFQTNSYFGLPKEQVVFFQQGVIPAVTPEGKIILESKSSISLSPNGNGELWRALRDQHILQKWEKSGVKWVWSYCVDNILVKIGDPLFLGFCIQNNLDLGSKVVPKLFPEERVGVLALRNGHYTVLEYSEIDEENRFARNPDGDLKYNASHLVINVFNFEFIKSSCSHPLPYHVAKKKIPSIDPAGNAIQVDGWKFELFIFDIFPYAKSVIAFETSRGEDFSPLKNSMEAKTDNPETCRKHLSDLHRKWIERAGGVVDGTGLVEISPLVSYAGEGLEELVKGKQFSTPLHLQ</sequence>
<accession>A0A6B2L3M6</accession>
<protein>
    <recommendedName>
        <fullName evidence="3">UDP-N-acetylglucosamine diphosphorylase</fullName>
        <ecNumber evidence="3">2.7.7.23</ecNumber>
    </recommendedName>
</protein>
<dbReference type="Pfam" id="PF01704">
    <property type="entry name" value="UDPGP"/>
    <property type="match status" value="1"/>
</dbReference>
<evidence type="ECO:0000256" key="5">
    <source>
        <dbReference type="ARBA" id="ARBA00022695"/>
    </source>
</evidence>
<dbReference type="SUPFAM" id="SSF53448">
    <property type="entry name" value="Nucleotide-diphospho-sugar transferases"/>
    <property type="match status" value="1"/>
</dbReference>
<evidence type="ECO:0000256" key="6">
    <source>
        <dbReference type="ARBA" id="ARBA00048493"/>
    </source>
</evidence>
<dbReference type="InterPro" id="IPR029044">
    <property type="entry name" value="Nucleotide-diphossugar_trans"/>
</dbReference>
<comment type="pathway">
    <text evidence="1">Nucleotide-sugar biosynthesis; UDP-N-acetyl-alpha-D-glucosamine biosynthesis; UDP-N-acetyl-alpha-D-glucosamine from N-acetyl-alpha-D-glucosamine 1-phosphate: step 1/1.</text>
</comment>
<evidence type="ECO:0000256" key="4">
    <source>
        <dbReference type="ARBA" id="ARBA00022679"/>
    </source>
</evidence>
<evidence type="ECO:0000313" key="7">
    <source>
        <dbReference type="EMBL" id="NDV31560.1"/>
    </source>
</evidence>
<dbReference type="GO" id="GO:0006048">
    <property type="term" value="P:UDP-N-acetylglucosamine biosynthetic process"/>
    <property type="evidence" value="ECO:0007669"/>
    <property type="project" value="TreeGrafter"/>
</dbReference>
<dbReference type="PANTHER" id="PTHR11952">
    <property type="entry name" value="UDP- GLUCOSE PYROPHOSPHORYLASE"/>
    <property type="match status" value="1"/>
</dbReference>
<comment type="catalytic activity">
    <reaction evidence="6">
        <text>N-acetyl-alpha-D-glucosamine 1-phosphate + UTP + H(+) = UDP-N-acetyl-alpha-D-glucosamine + diphosphate</text>
        <dbReference type="Rhea" id="RHEA:13509"/>
        <dbReference type="ChEBI" id="CHEBI:15378"/>
        <dbReference type="ChEBI" id="CHEBI:33019"/>
        <dbReference type="ChEBI" id="CHEBI:46398"/>
        <dbReference type="ChEBI" id="CHEBI:57705"/>
        <dbReference type="ChEBI" id="CHEBI:57776"/>
        <dbReference type="EC" id="2.7.7.23"/>
    </reaction>
</comment>
<dbReference type="CDD" id="cd04193">
    <property type="entry name" value="UDPGlcNAc_PPase"/>
    <property type="match status" value="1"/>
</dbReference>
<evidence type="ECO:0000256" key="2">
    <source>
        <dbReference type="ARBA" id="ARBA00010401"/>
    </source>
</evidence>
<dbReference type="Gene3D" id="3.90.550.10">
    <property type="entry name" value="Spore Coat Polysaccharide Biosynthesis Protein SpsA, Chain A"/>
    <property type="match status" value="1"/>
</dbReference>
<evidence type="ECO:0000256" key="1">
    <source>
        <dbReference type="ARBA" id="ARBA00005208"/>
    </source>
</evidence>
<dbReference type="EMBL" id="GIBP01002591">
    <property type="protein sequence ID" value="NDV31560.1"/>
    <property type="molecule type" value="Transcribed_RNA"/>
</dbReference>